<dbReference type="SUPFAM" id="SSF51735">
    <property type="entry name" value="NAD(P)-binding Rossmann-fold domains"/>
    <property type="match status" value="1"/>
</dbReference>
<dbReference type="EMBL" id="JAACFV010000042">
    <property type="protein sequence ID" value="KAF7509384.1"/>
    <property type="molecule type" value="Genomic_DNA"/>
</dbReference>
<reference evidence="2" key="1">
    <citation type="submission" date="2020-02" db="EMBL/GenBank/DDBJ databases">
        <authorList>
            <person name="Palmer J.M."/>
        </authorList>
    </citation>
    <scope>NUCLEOTIDE SEQUENCE</scope>
    <source>
        <strain evidence="2">EPUS1.4</strain>
        <tissue evidence="2">Thallus</tissue>
    </source>
</reference>
<protein>
    <submittedName>
        <fullName evidence="2">Uncharacterized protein</fullName>
    </submittedName>
</protein>
<dbReference type="InterPro" id="IPR002347">
    <property type="entry name" value="SDR_fam"/>
</dbReference>
<evidence type="ECO:0000313" key="2">
    <source>
        <dbReference type="EMBL" id="KAF7509384.1"/>
    </source>
</evidence>
<accession>A0A8H7AJP4</accession>
<dbReference type="OrthoDB" id="542013at2759"/>
<dbReference type="PRINTS" id="PR00081">
    <property type="entry name" value="GDHRDH"/>
</dbReference>
<sequence length="352" mass="39043">MAAFYRFLRSNYNPPALTEKDFAGKTVLITGATSGLGLEAAKKIAALDAWTVIITARDQVKGERAKEEIEFVCRERAMDDLDIQVWPLDMSDFSSVKRFADRVNQELPRLDAAILNAGQTNRTWSKVSAGNGPWEMTLMVNTLATVFLALLLLPKLLSTASAKGADPTDPPHLTFVSSSAVMMEKGESYTEYEGSRNVLEAASRKDTYPGGRAQHARSKLFMEYGMRHIARLPSVAKDSGEKTVIVNSTCPGLCDTDLGRSWCGQSIFITFLVWLFFGLLARSADHGSRSYVSALTRGVDGHAKMWKDDEYQDLGPMLDSEQGQKLGNEVWREMVEVFEKEAPDIKEIISPR</sequence>
<comment type="caution">
    <text evidence="2">The sequence shown here is derived from an EMBL/GenBank/DDBJ whole genome shotgun (WGS) entry which is preliminary data.</text>
</comment>
<organism evidence="2 3">
    <name type="scientific">Endocarpon pusillum</name>
    <dbReference type="NCBI Taxonomy" id="364733"/>
    <lineage>
        <taxon>Eukaryota</taxon>
        <taxon>Fungi</taxon>
        <taxon>Dikarya</taxon>
        <taxon>Ascomycota</taxon>
        <taxon>Pezizomycotina</taxon>
        <taxon>Eurotiomycetes</taxon>
        <taxon>Chaetothyriomycetidae</taxon>
        <taxon>Verrucariales</taxon>
        <taxon>Verrucariaceae</taxon>
        <taxon>Endocarpon</taxon>
    </lineage>
</organism>
<name>A0A8H7AJP4_9EURO</name>
<evidence type="ECO:0000256" key="1">
    <source>
        <dbReference type="ARBA" id="ARBA00023002"/>
    </source>
</evidence>
<evidence type="ECO:0000313" key="3">
    <source>
        <dbReference type="Proteomes" id="UP000606974"/>
    </source>
</evidence>
<gene>
    <name evidence="2" type="ORF">GJ744_008107</name>
</gene>
<dbReference type="Gene3D" id="3.40.50.720">
    <property type="entry name" value="NAD(P)-binding Rossmann-like Domain"/>
    <property type="match status" value="1"/>
</dbReference>
<keyword evidence="3" id="KW-1185">Reference proteome</keyword>
<dbReference type="Proteomes" id="UP000606974">
    <property type="component" value="Unassembled WGS sequence"/>
</dbReference>
<dbReference type="AlphaFoldDB" id="A0A8H7AJP4"/>
<proteinExistence type="predicted"/>
<dbReference type="GO" id="GO:0016491">
    <property type="term" value="F:oxidoreductase activity"/>
    <property type="evidence" value="ECO:0007669"/>
    <property type="project" value="UniProtKB-KW"/>
</dbReference>
<dbReference type="InterPro" id="IPR036291">
    <property type="entry name" value="NAD(P)-bd_dom_sf"/>
</dbReference>
<dbReference type="PANTHER" id="PTHR43157:SF22">
    <property type="entry name" value="SHORT-CHAIN DEHYDROGENASE_REDUCTASE PHMF"/>
    <property type="match status" value="1"/>
</dbReference>
<keyword evidence="1" id="KW-0560">Oxidoreductase</keyword>
<dbReference type="PANTHER" id="PTHR43157">
    <property type="entry name" value="PHOSPHATIDYLINOSITOL-GLYCAN BIOSYNTHESIS CLASS F PROTEIN-RELATED"/>
    <property type="match status" value="1"/>
</dbReference>
<dbReference type="Pfam" id="PF00106">
    <property type="entry name" value="adh_short"/>
    <property type="match status" value="1"/>
</dbReference>